<organism evidence="2 3">
    <name type="scientific">Hyella patelloides LEGE 07179</name>
    <dbReference type="NCBI Taxonomy" id="945734"/>
    <lineage>
        <taxon>Bacteria</taxon>
        <taxon>Bacillati</taxon>
        <taxon>Cyanobacteriota</taxon>
        <taxon>Cyanophyceae</taxon>
        <taxon>Pleurocapsales</taxon>
        <taxon>Hyellaceae</taxon>
        <taxon>Hyella</taxon>
    </lineage>
</organism>
<dbReference type="EMBL" id="CAACVJ010000414">
    <property type="protein sequence ID" value="VEP16620.1"/>
    <property type="molecule type" value="Genomic_DNA"/>
</dbReference>
<dbReference type="PROSITE" id="PS50075">
    <property type="entry name" value="CARRIER"/>
    <property type="match status" value="1"/>
</dbReference>
<keyword evidence="3" id="KW-1185">Reference proteome</keyword>
<evidence type="ECO:0000313" key="3">
    <source>
        <dbReference type="Proteomes" id="UP000320055"/>
    </source>
</evidence>
<dbReference type="SUPFAM" id="SSF47336">
    <property type="entry name" value="ACP-like"/>
    <property type="match status" value="1"/>
</dbReference>
<evidence type="ECO:0000259" key="1">
    <source>
        <dbReference type="PROSITE" id="PS50075"/>
    </source>
</evidence>
<evidence type="ECO:0000313" key="2">
    <source>
        <dbReference type="EMBL" id="VEP16620.1"/>
    </source>
</evidence>
<feature type="domain" description="Carrier" evidence="1">
    <location>
        <begin position="55"/>
        <end position="132"/>
    </location>
</feature>
<reference evidence="2 3" key="1">
    <citation type="submission" date="2019-01" db="EMBL/GenBank/DDBJ databases">
        <authorList>
            <person name="Brito A."/>
        </authorList>
    </citation>
    <scope>NUCLEOTIDE SEQUENCE [LARGE SCALE GENOMIC DNA]</scope>
    <source>
        <strain evidence="2">1</strain>
    </source>
</reference>
<name>A0A563VYW9_9CYAN</name>
<sequence>MRWGDVALGEVPASPVGVTPEQEAIRLAKMDSDEKQLDDKVPALTKQELLAAKPEARQQMLEAYLLEWLCNSLQLAPNELTSQQSFSSILDSLLALMLKNQIESDLELQVSMENFLGNNTVAQLADQLLKQLALASLVASETTCTAGEEEEREKLSI</sequence>
<protein>
    <submittedName>
        <fullName evidence="2">3-oxoacyl-(Acyl-carrier-protein) synthase III</fullName>
    </submittedName>
</protein>
<dbReference type="InterPro" id="IPR036736">
    <property type="entry name" value="ACP-like_sf"/>
</dbReference>
<dbReference type="Proteomes" id="UP000320055">
    <property type="component" value="Unassembled WGS sequence"/>
</dbReference>
<dbReference type="Gene3D" id="1.10.1200.10">
    <property type="entry name" value="ACP-like"/>
    <property type="match status" value="1"/>
</dbReference>
<dbReference type="InterPro" id="IPR009081">
    <property type="entry name" value="PP-bd_ACP"/>
</dbReference>
<proteinExistence type="predicted"/>
<accession>A0A563VYW9</accession>
<dbReference type="AlphaFoldDB" id="A0A563VYW9"/>
<dbReference type="Pfam" id="PF00550">
    <property type="entry name" value="PP-binding"/>
    <property type="match status" value="1"/>
</dbReference>
<gene>
    <name evidence="2" type="ORF">H1P_4710002</name>
</gene>